<sequence>MPKPRNAETRGLPTRWQHYHGAYYYQVPPGLEHMWDGKKKFRLGKTLPEAYRVWADRIEHQVDIKTVGQLLERYAMEVVPEKAATTQQHNALAIRKLTAVFGKRSIASITPQVVYW</sequence>
<dbReference type="EMBL" id="FMSH01000019">
    <property type="protein sequence ID" value="SCU73462.1"/>
    <property type="molecule type" value="Genomic_DNA"/>
</dbReference>
<protein>
    <submittedName>
        <fullName evidence="1">Phage integrase</fullName>
    </submittedName>
</protein>
<accession>A0A1K0J367</accession>
<name>A0A1K0J367_CUPNE</name>
<organism evidence="1">
    <name type="scientific">Cupriavidus necator</name>
    <name type="common">Alcaligenes eutrophus</name>
    <name type="synonym">Ralstonia eutropha</name>
    <dbReference type="NCBI Taxonomy" id="106590"/>
    <lineage>
        <taxon>Bacteria</taxon>
        <taxon>Pseudomonadati</taxon>
        <taxon>Pseudomonadota</taxon>
        <taxon>Betaproteobacteria</taxon>
        <taxon>Burkholderiales</taxon>
        <taxon>Burkholderiaceae</taxon>
        <taxon>Cupriavidus</taxon>
    </lineage>
</organism>
<dbReference type="AlphaFoldDB" id="A0A1K0J367"/>
<proteinExistence type="predicted"/>
<evidence type="ECO:0000313" key="1">
    <source>
        <dbReference type="EMBL" id="SCU73462.1"/>
    </source>
</evidence>
<reference evidence="1" key="1">
    <citation type="submission" date="2016-09" db="EMBL/GenBank/DDBJ databases">
        <authorList>
            <person name="Capua I."/>
            <person name="De Benedictis P."/>
            <person name="Joannis T."/>
            <person name="Lombin L.H."/>
            <person name="Cattoli G."/>
        </authorList>
    </citation>
    <scope>NUCLEOTIDE SEQUENCE</scope>
    <source>
        <strain evidence="1">B9</strain>
    </source>
</reference>
<gene>
    <name evidence="1" type="ORF">CNECB9_1150006</name>
</gene>
<dbReference type="RefSeq" id="WP_340519804.1">
    <property type="nucleotide sequence ID" value="NZ_FMSH01000019.1"/>
</dbReference>